<dbReference type="STRING" id="1280941.HY2_04920"/>
<evidence type="ECO:0000256" key="1">
    <source>
        <dbReference type="ARBA" id="ARBA00003686"/>
    </source>
</evidence>
<dbReference type="GO" id="GO:0006412">
    <property type="term" value="P:translation"/>
    <property type="evidence" value="ECO:0007669"/>
    <property type="project" value="UniProtKB-UniRule"/>
</dbReference>
<dbReference type="GO" id="GO:0005737">
    <property type="term" value="C:cytoplasm"/>
    <property type="evidence" value="ECO:0007669"/>
    <property type="project" value="UniProtKB-ARBA"/>
</dbReference>
<dbReference type="GO" id="GO:0019843">
    <property type="term" value="F:rRNA binding"/>
    <property type="evidence" value="ECO:0007669"/>
    <property type="project" value="UniProtKB-UniRule"/>
</dbReference>
<dbReference type="InterPro" id="IPR001209">
    <property type="entry name" value="Ribosomal_uS14"/>
</dbReference>
<evidence type="ECO:0000313" key="8">
    <source>
        <dbReference type="EMBL" id="RAN31371.1"/>
    </source>
</evidence>
<evidence type="ECO:0000256" key="5">
    <source>
        <dbReference type="ARBA" id="ARBA00035167"/>
    </source>
</evidence>
<keyword evidence="7" id="KW-0699">rRNA-binding</keyword>
<dbReference type="Pfam" id="PF00253">
    <property type="entry name" value="Ribosomal_S14"/>
    <property type="match status" value="1"/>
</dbReference>
<dbReference type="Proteomes" id="UP000249123">
    <property type="component" value="Unassembled WGS sequence"/>
</dbReference>
<dbReference type="PANTHER" id="PTHR19836">
    <property type="entry name" value="30S RIBOSOMAL PROTEIN S14"/>
    <property type="match status" value="1"/>
</dbReference>
<dbReference type="PROSITE" id="PS00527">
    <property type="entry name" value="RIBOSOMAL_S14"/>
    <property type="match status" value="1"/>
</dbReference>
<dbReference type="Gene3D" id="1.10.287.1480">
    <property type="match status" value="1"/>
</dbReference>
<protein>
    <recommendedName>
        <fullName evidence="5 7">Small ribosomal subunit protein uS14</fullName>
    </recommendedName>
</protein>
<dbReference type="PANTHER" id="PTHR19836:SF19">
    <property type="entry name" value="SMALL RIBOSOMAL SUBUNIT PROTEIN US14M"/>
    <property type="match status" value="1"/>
</dbReference>
<dbReference type="FunFam" id="1.10.287.1480:FF:000001">
    <property type="entry name" value="30S ribosomal protein S14"/>
    <property type="match status" value="1"/>
</dbReference>
<comment type="similarity">
    <text evidence="2 7">Belongs to the universal ribosomal protein uS14 family.</text>
</comment>
<dbReference type="InterPro" id="IPR018271">
    <property type="entry name" value="Ribosomal_uS14_CS"/>
</dbReference>
<keyword evidence="3 7" id="KW-0689">Ribosomal protein</keyword>
<evidence type="ECO:0000313" key="9">
    <source>
        <dbReference type="Proteomes" id="UP000249123"/>
    </source>
</evidence>
<dbReference type="AlphaFoldDB" id="A0A062TVT5"/>
<comment type="subunit">
    <text evidence="6 7">Part of the 30S ribosomal subunit. Contacts proteins S3 and S10.</text>
</comment>
<dbReference type="HAMAP" id="MF_00537">
    <property type="entry name" value="Ribosomal_uS14_1"/>
    <property type="match status" value="1"/>
</dbReference>
<dbReference type="OrthoDB" id="9810484at2"/>
<keyword evidence="7" id="KW-0694">RNA-binding</keyword>
<gene>
    <name evidence="7" type="primary">rpsN</name>
    <name evidence="8" type="ORF">HY3_04620</name>
</gene>
<comment type="function">
    <text evidence="1 7">Binds 16S rRNA, required for the assembly of 30S particles and may also be responsible for determining the conformation of the 16S rRNA at the A site.</text>
</comment>
<reference evidence="8 9" key="1">
    <citation type="submission" date="2013-04" db="EMBL/GenBank/DDBJ databases">
        <title>Hyphomonas sp. T24B3 Genome Sequencing.</title>
        <authorList>
            <person name="Lai Q."/>
            <person name="Shao Z."/>
        </authorList>
    </citation>
    <scope>NUCLEOTIDE SEQUENCE [LARGE SCALE GENOMIC DNA]</scope>
    <source>
        <strain evidence="8 9">T24B3</strain>
    </source>
</reference>
<dbReference type="GO" id="GO:0003735">
    <property type="term" value="F:structural constituent of ribosome"/>
    <property type="evidence" value="ECO:0007669"/>
    <property type="project" value="InterPro"/>
</dbReference>
<evidence type="ECO:0000256" key="4">
    <source>
        <dbReference type="ARBA" id="ARBA00023274"/>
    </source>
</evidence>
<evidence type="ECO:0000256" key="6">
    <source>
        <dbReference type="ARBA" id="ARBA00047110"/>
    </source>
</evidence>
<evidence type="ECO:0000256" key="7">
    <source>
        <dbReference type="HAMAP-Rule" id="MF_00537"/>
    </source>
</evidence>
<dbReference type="NCBIfam" id="NF006477">
    <property type="entry name" value="PRK08881.1"/>
    <property type="match status" value="1"/>
</dbReference>
<dbReference type="EMBL" id="AWFB01000056">
    <property type="protein sequence ID" value="RAN31371.1"/>
    <property type="molecule type" value="Genomic_DNA"/>
</dbReference>
<proteinExistence type="inferred from homology"/>
<name>A0A062TVT5_9PROT</name>
<keyword evidence="9" id="KW-1185">Reference proteome</keyword>
<sequence length="101" mass="11637">MAKKSAIEKNKKRKQLVDKYAAKRAELKAIAMNEDLPLEERFKARLKLAELPRNSAPNRVRNRCEVTGRPRGYYRKLKMSRIALRELGSNGQIPGLVKSSW</sequence>
<accession>A0A062TVT5</accession>
<accession>A0A328K1M6</accession>
<keyword evidence="4 7" id="KW-0687">Ribonucleoprotein</keyword>
<evidence type="ECO:0000256" key="3">
    <source>
        <dbReference type="ARBA" id="ARBA00022980"/>
    </source>
</evidence>
<dbReference type="SUPFAM" id="SSF57716">
    <property type="entry name" value="Glucocorticoid receptor-like (DNA-binding domain)"/>
    <property type="match status" value="1"/>
</dbReference>
<dbReference type="eggNOG" id="COG0199">
    <property type="taxonomic scope" value="Bacteria"/>
</dbReference>
<dbReference type="RefSeq" id="WP_034828808.1">
    <property type="nucleotide sequence ID" value="NZ_AWFA01000056.1"/>
</dbReference>
<evidence type="ECO:0000256" key="2">
    <source>
        <dbReference type="ARBA" id="ARBA00009083"/>
    </source>
</evidence>
<comment type="caution">
    <text evidence="8">The sequence shown here is derived from an EMBL/GenBank/DDBJ whole genome shotgun (WGS) entry which is preliminary data.</text>
</comment>
<dbReference type="InterPro" id="IPR023036">
    <property type="entry name" value="Ribosomal_uS14_bac/plastid"/>
</dbReference>
<organism evidence="8 9">
    <name type="scientific">Hyphomonas pacifica</name>
    <dbReference type="NCBI Taxonomy" id="1280941"/>
    <lineage>
        <taxon>Bacteria</taxon>
        <taxon>Pseudomonadati</taxon>
        <taxon>Pseudomonadota</taxon>
        <taxon>Alphaproteobacteria</taxon>
        <taxon>Hyphomonadales</taxon>
        <taxon>Hyphomonadaceae</taxon>
        <taxon>Hyphomonas</taxon>
    </lineage>
</organism>
<dbReference type="GO" id="GO:0015935">
    <property type="term" value="C:small ribosomal subunit"/>
    <property type="evidence" value="ECO:0007669"/>
    <property type="project" value="TreeGrafter"/>
</dbReference>